<dbReference type="EMBL" id="SSTE01000601">
    <property type="protein sequence ID" value="KAA0067250.1"/>
    <property type="molecule type" value="Genomic_DNA"/>
</dbReference>
<proteinExistence type="predicted"/>
<dbReference type="AlphaFoldDB" id="A0A5D3CKU4"/>
<gene>
    <name evidence="2" type="ORF">E5676_scaffold231G00300</name>
    <name evidence="1" type="ORF">E6C27_scaffold418G00660</name>
</gene>
<dbReference type="PANTHER" id="PTHR11439:SF467">
    <property type="entry name" value="INTEGRASE CATALYTIC DOMAIN-CONTAINING PROTEIN"/>
    <property type="match status" value="1"/>
</dbReference>
<dbReference type="OrthoDB" id="1712839at2759"/>
<dbReference type="PANTHER" id="PTHR11439">
    <property type="entry name" value="GAG-POL-RELATED RETROTRANSPOSON"/>
    <property type="match status" value="1"/>
</dbReference>
<accession>A0A5D3CKU4</accession>
<organism evidence="2 4">
    <name type="scientific">Cucumis melo var. makuwa</name>
    <name type="common">Oriental melon</name>
    <dbReference type="NCBI Taxonomy" id="1194695"/>
    <lineage>
        <taxon>Eukaryota</taxon>
        <taxon>Viridiplantae</taxon>
        <taxon>Streptophyta</taxon>
        <taxon>Embryophyta</taxon>
        <taxon>Tracheophyta</taxon>
        <taxon>Spermatophyta</taxon>
        <taxon>Magnoliopsida</taxon>
        <taxon>eudicotyledons</taxon>
        <taxon>Gunneridae</taxon>
        <taxon>Pentapetalae</taxon>
        <taxon>rosids</taxon>
        <taxon>fabids</taxon>
        <taxon>Cucurbitales</taxon>
        <taxon>Cucurbitaceae</taxon>
        <taxon>Benincaseae</taxon>
        <taxon>Cucumis</taxon>
    </lineage>
</organism>
<evidence type="ECO:0000313" key="4">
    <source>
        <dbReference type="Proteomes" id="UP000321947"/>
    </source>
</evidence>
<dbReference type="EMBL" id="SSTD01011057">
    <property type="protein sequence ID" value="TYK10859.1"/>
    <property type="molecule type" value="Genomic_DNA"/>
</dbReference>
<evidence type="ECO:0000313" key="1">
    <source>
        <dbReference type="EMBL" id="KAA0067250.1"/>
    </source>
</evidence>
<evidence type="ECO:0000313" key="3">
    <source>
        <dbReference type="Proteomes" id="UP000321393"/>
    </source>
</evidence>
<dbReference type="Proteomes" id="UP000321393">
    <property type="component" value="Unassembled WGS sequence"/>
</dbReference>
<evidence type="ECO:0000313" key="2">
    <source>
        <dbReference type="EMBL" id="TYK10859.1"/>
    </source>
</evidence>
<reference evidence="3 4" key="1">
    <citation type="submission" date="2019-08" db="EMBL/GenBank/DDBJ databases">
        <title>Draft genome sequences of two oriental melons (Cucumis melo L. var makuwa).</title>
        <authorList>
            <person name="Kwon S.-Y."/>
        </authorList>
    </citation>
    <scope>NUCLEOTIDE SEQUENCE [LARGE SCALE GENOMIC DNA]</scope>
    <source>
        <strain evidence="4">cv. Chang Bougi</strain>
        <strain evidence="3">cv. SW 3</strain>
        <tissue evidence="2">Leaf</tissue>
    </source>
</reference>
<dbReference type="Proteomes" id="UP000321947">
    <property type="component" value="Unassembled WGS sequence"/>
</dbReference>
<sequence length="269" mass="30404">MDKAHPLNIPMVVRSLDVKKDIFRPREDNEELLGPEVPYLSAIGALMCLANNTRPDIAFSVNLLARYSSSPTKRHWNGVKHVLRYLRGTIDMSLFYSNKSNFDLVGYADAGYLSDPDKARSQIGYLFTWGGTAISWRSVKQTMTATSSNHAEILAIHEVSRECVWLRSMTHHIRETCGLSFSKNLPTILFEDNTACIAQIKGGYIKGDRTKHMSPKLFYTHELEENGDISVQQISSKDNLVDLFTKALPTPTFEKLVHNIGMGRLRELK</sequence>
<comment type="caution">
    <text evidence="2">The sequence shown here is derived from an EMBL/GenBank/DDBJ whole genome shotgun (WGS) entry which is preliminary data.</text>
</comment>
<dbReference type="CDD" id="cd09272">
    <property type="entry name" value="RNase_HI_RT_Ty1"/>
    <property type="match status" value="1"/>
</dbReference>
<name>A0A5D3CKU4_CUCMM</name>
<protein>
    <submittedName>
        <fullName evidence="2">Pol</fullName>
    </submittedName>
</protein>